<dbReference type="PROSITE" id="PS51037">
    <property type="entry name" value="YEATS"/>
    <property type="match status" value="1"/>
</dbReference>
<comment type="subcellular location">
    <subcellularLocation>
        <location evidence="5">Nucleus</location>
    </subcellularLocation>
</comment>
<keyword evidence="3" id="KW-0804">Transcription</keyword>
<keyword evidence="6" id="KW-0175">Coiled coil</keyword>
<gene>
    <name evidence="8" type="ORF">B7463_g5263</name>
</gene>
<keyword evidence="9" id="KW-1185">Reference proteome</keyword>
<dbReference type="Proteomes" id="UP000258309">
    <property type="component" value="Unassembled WGS sequence"/>
</dbReference>
<dbReference type="GO" id="GO:0005634">
    <property type="term" value="C:nucleus"/>
    <property type="evidence" value="ECO:0007669"/>
    <property type="project" value="UniProtKB-SubCell"/>
</dbReference>
<dbReference type="GO" id="GO:0006355">
    <property type="term" value="P:regulation of DNA-templated transcription"/>
    <property type="evidence" value="ECO:0007669"/>
    <property type="project" value="InterPro"/>
</dbReference>
<evidence type="ECO:0000256" key="6">
    <source>
        <dbReference type="SAM" id="Coils"/>
    </source>
</evidence>
<feature type="domain" description="YEATS" evidence="7">
    <location>
        <begin position="9"/>
        <end position="168"/>
    </location>
</feature>
<evidence type="ECO:0000256" key="2">
    <source>
        <dbReference type="ARBA" id="ARBA00023015"/>
    </source>
</evidence>
<evidence type="ECO:0000256" key="4">
    <source>
        <dbReference type="ARBA" id="ARBA00023242"/>
    </source>
</evidence>
<accession>A0A3E2HCF3</accession>
<evidence type="ECO:0000256" key="3">
    <source>
        <dbReference type="ARBA" id="ARBA00023163"/>
    </source>
</evidence>
<keyword evidence="2" id="KW-0805">Transcription regulation</keyword>
<name>A0A3E2HCF3_SCYLI</name>
<dbReference type="AlphaFoldDB" id="A0A3E2HCF3"/>
<dbReference type="GO" id="GO:0000785">
    <property type="term" value="C:chromatin"/>
    <property type="evidence" value="ECO:0007669"/>
    <property type="project" value="UniProtKB-ARBA"/>
</dbReference>
<dbReference type="InterPro" id="IPR055129">
    <property type="entry name" value="YEATS_dom"/>
</dbReference>
<protein>
    <recommendedName>
        <fullName evidence="1">Protein AF-9 homolog</fullName>
    </recommendedName>
</protein>
<sequence length="254" mass="28764">MAPPNSQKRVKGIQIFRPFVYGTTAKLFDPVTNPKPPSVPADHTHSWTVFVKGVDDTDITYWLRKVQFKLHESIPNPLRTIENVKPGESFEVHETGWGEFEISIKLYYVPESLEKPQSLYHHLRLHPYGNTEAEKEAMKTAPEIIAWVYEEQLFNEPFEQFYEILTSPAPPPPKGKGGKGKGTRMLKGGMVGSVGERTALIPLTNRPGQPFSRETESLEVKRLLAAQKKVEEMTKELAAQLKEKEAELAKLREG</sequence>
<dbReference type="Pfam" id="PF03366">
    <property type="entry name" value="YEATS"/>
    <property type="match status" value="1"/>
</dbReference>
<evidence type="ECO:0000313" key="9">
    <source>
        <dbReference type="Proteomes" id="UP000258309"/>
    </source>
</evidence>
<feature type="non-terminal residue" evidence="8">
    <location>
        <position position="254"/>
    </location>
</feature>
<dbReference type="PANTHER" id="PTHR47573:SF1">
    <property type="entry name" value="PROTEIN AF-9 HOMOLOG"/>
    <property type="match status" value="1"/>
</dbReference>
<dbReference type="OrthoDB" id="16041at2759"/>
<dbReference type="Gene3D" id="2.60.40.1970">
    <property type="entry name" value="YEATS domain"/>
    <property type="match status" value="1"/>
</dbReference>
<dbReference type="InterPro" id="IPR005033">
    <property type="entry name" value="YEATS"/>
</dbReference>
<dbReference type="OMA" id="EDHTHQW"/>
<organism evidence="8 9">
    <name type="scientific">Scytalidium lignicola</name>
    <name type="common">Hyphomycete</name>
    <dbReference type="NCBI Taxonomy" id="5539"/>
    <lineage>
        <taxon>Eukaryota</taxon>
        <taxon>Fungi</taxon>
        <taxon>Dikarya</taxon>
        <taxon>Ascomycota</taxon>
        <taxon>Pezizomycotina</taxon>
        <taxon>Leotiomycetes</taxon>
        <taxon>Leotiomycetes incertae sedis</taxon>
        <taxon>Scytalidium</taxon>
    </lineage>
</organism>
<proteinExistence type="predicted"/>
<reference evidence="8 9" key="1">
    <citation type="submission" date="2018-05" db="EMBL/GenBank/DDBJ databases">
        <title>Draft genome sequence of Scytalidium lignicola DSM 105466, a ubiquitous saprotrophic fungus.</title>
        <authorList>
            <person name="Buettner E."/>
            <person name="Gebauer A.M."/>
            <person name="Hofrichter M."/>
            <person name="Liers C."/>
            <person name="Kellner H."/>
        </authorList>
    </citation>
    <scope>NUCLEOTIDE SEQUENCE [LARGE SCALE GENOMIC DNA]</scope>
    <source>
        <strain evidence="8 9">DSM 105466</strain>
    </source>
</reference>
<evidence type="ECO:0000256" key="1">
    <source>
        <dbReference type="ARBA" id="ARBA00022408"/>
    </source>
</evidence>
<evidence type="ECO:0000259" key="7">
    <source>
        <dbReference type="PROSITE" id="PS51037"/>
    </source>
</evidence>
<comment type="caution">
    <text evidence="8">The sequence shown here is derived from an EMBL/GenBank/DDBJ whole genome shotgun (WGS) entry which is preliminary data.</text>
</comment>
<dbReference type="InterPro" id="IPR038704">
    <property type="entry name" value="YEAST_sf"/>
</dbReference>
<feature type="non-terminal residue" evidence="8">
    <location>
        <position position="1"/>
    </location>
</feature>
<dbReference type="CDD" id="cd16908">
    <property type="entry name" value="YEATS_Yaf9_like"/>
    <property type="match status" value="1"/>
</dbReference>
<dbReference type="PANTHER" id="PTHR47573">
    <property type="entry name" value="PROTEIN AF-9 HOMOLOG"/>
    <property type="match status" value="1"/>
</dbReference>
<dbReference type="STRING" id="5539.A0A3E2HCF3"/>
<feature type="coiled-coil region" evidence="6">
    <location>
        <begin position="223"/>
        <end position="254"/>
    </location>
</feature>
<keyword evidence="4 5" id="KW-0539">Nucleus</keyword>
<evidence type="ECO:0000313" key="8">
    <source>
        <dbReference type="EMBL" id="RFU31098.1"/>
    </source>
</evidence>
<dbReference type="EMBL" id="NCSJ02000084">
    <property type="protein sequence ID" value="RFU31098.1"/>
    <property type="molecule type" value="Genomic_DNA"/>
</dbReference>
<evidence type="ECO:0000256" key="5">
    <source>
        <dbReference type="PROSITE-ProRule" id="PRU00376"/>
    </source>
</evidence>